<proteinExistence type="predicted"/>
<dbReference type="Proteomes" id="UP001203410">
    <property type="component" value="Unassembled WGS sequence"/>
</dbReference>
<accession>A0ABT0RUR4</accession>
<gene>
    <name evidence="1" type="ORF">LZ496_08215</name>
</gene>
<protein>
    <recommendedName>
        <fullName evidence="3">Antibiotic biosynthesis monooxygenase</fullName>
    </recommendedName>
</protein>
<dbReference type="SUPFAM" id="SSF54909">
    <property type="entry name" value="Dimeric alpha+beta barrel"/>
    <property type="match status" value="1"/>
</dbReference>
<sequence>MICRLWRGWTTPENADAYERVVRGEVIPGIEARDIPGFRHIDLMRRDLGDEVEFQTLMWFDSLDSIIAFMGEDHAISHVPPQAQAVLKRFDDRAAHFEVIDRRGQDG</sequence>
<name>A0ABT0RUR4_9SPHN</name>
<organism evidence="1 2">
    <name type="scientific">Sphingomonas caseinilyticus</name>
    <dbReference type="NCBI Taxonomy" id="2908205"/>
    <lineage>
        <taxon>Bacteria</taxon>
        <taxon>Pseudomonadati</taxon>
        <taxon>Pseudomonadota</taxon>
        <taxon>Alphaproteobacteria</taxon>
        <taxon>Sphingomonadales</taxon>
        <taxon>Sphingomonadaceae</taxon>
        <taxon>Sphingomonas</taxon>
    </lineage>
</organism>
<evidence type="ECO:0000313" key="1">
    <source>
        <dbReference type="EMBL" id="MCL6698763.1"/>
    </source>
</evidence>
<dbReference type="EMBL" id="JAMGBA010000002">
    <property type="protein sequence ID" value="MCL6698763.1"/>
    <property type="molecule type" value="Genomic_DNA"/>
</dbReference>
<evidence type="ECO:0000313" key="2">
    <source>
        <dbReference type="Proteomes" id="UP001203410"/>
    </source>
</evidence>
<dbReference type="RefSeq" id="WP_249904153.1">
    <property type="nucleotide sequence ID" value="NZ_JAMGBA010000002.1"/>
</dbReference>
<dbReference type="InterPro" id="IPR011008">
    <property type="entry name" value="Dimeric_a/b-barrel"/>
</dbReference>
<evidence type="ECO:0008006" key="3">
    <source>
        <dbReference type="Google" id="ProtNLM"/>
    </source>
</evidence>
<keyword evidence="2" id="KW-1185">Reference proteome</keyword>
<reference evidence="1 2" key="1">
    <citation type="submission" date="2022-05" db="EMBL/GenBank/DDBJ databases">
        <authorList>
            <person name="Jo J.-H."/>
            <person name="Im W.-T."/>
        </authorList>
    </citation>
    <scope>NUCLEOTIDE SEQUENCE [LARGE SCALE GENOMIC DNA]</scope>
    <source>
        <strain evidence="1 2">NSE70-1</strain>
    </source>
</reference>
<comment type="caution">
    <text evidence="1">The sequence shown here is derived from an EMBL/GenBank/DDBJ whole genome shotgun (WGS) entry which is preliminary data.</text>
</comment>